<feature type="domain" description="EamA" evidence="7">
    <location>
        <begin position="160"/>
        <end position="289"/>
    </location>
</feature>
<dbReference type="OrthoDB" id="9812899at2"/>
<keyword evidence="9" id="KW-1185">Reference proteome</keyword>
<dbReference type="PANTHER" id="PTHR22911:SF6">
    <property type="entry name" value="SOLUTE CARRIER FAMILY 35 MEMBER G1"/>
    <property type="match status" value="1"/>
</dbReference>
<feature type="transmembrane region" description="Helical" evidence="6">
    <location>
        <begin position="218"/>
        <end position="235"/>
    </location>
</feature>
<feature type="transmembrane region" description="Helical" evidence="6">
    <location>
        <begin position="106"/>
        <end position="124"/>
    </location>
</feature>
<comment type="caution">
    <text evidence="8">The sequence shown here is derived from an EMBL/GenBank/DDBJ whole genome shotgun (WGS) entry which is preliminary data.</text>
</comment>
<proteinExistence type="inferred from homology"/>
<evidence type="ECO:0000256" key="4">
    <source>
        <dbReference type="ARBA" id="ARBA00022989"/>
    </source>
</evidence>
<accession>A0A317FE05</accession>
<dbReference type="EMBL" id="QGNA01000004">
    <property type="protein sequence ID" value="PWS35808.1"/>
    <property type="molecule type" value="Genomic_DNA"/>
</dbReference>
<evidence type="ECO:0000259" key="7">
    <source>
        <dbReference type="Pfam" id="PF00892"/>
    </source>
</evidence>
<evidence type="ECO:0000256" key="2">
    <source>
        <dbReference type="ARBA" id="ARBA00009853"/>
    </source>
</evidence>
<dbReference type="SUPFAM" id="SSF103481">
    <property type="entry name" value="Multidrug resistance efflux transporter EmrE"/>
    <property type="match status" value="2"/>
</dbReference>
<keyword evidence="3 6" id="KW-0812">Transmembrane</keyword>
<reference evidence="9" key="1">
    <citation type="submission" date="2018-05" db="EMBL/GenBank/DDBJ databases">
        <authorList>
            <person name="Du Z."/>
            <person name="Wang X."/>
        </authorList>
    </citation>
    <scope>NUCLEOTIDE SEQUENCE [LARGE SCALE GENOMIC DNA]</scope>
    <source>
        <strain evidence="9">CQN31</strain>
    </source>
</reference>
<feature type="transmembrane region" description="Helical" evidence="6">
    <location>
        <begin position="83"/>
        <end position="100"/>
    </location>
</feature>
<name>A0A317FE05_9PROT</name>
<comment type="subcellular location">
    <subcellularLocation>
        <location evidence="1">Membrane</location>
        <topology evidence="1">Multi-pass membrane protein</topology>
    </subcellularLocation>
</comment>
<evidence type="ECO:0000313" key="9">
    <source>
        <dbReference type="Proteomes" id="UP000245765"/>
    </source>
</evidence>
<evidence type="ECO:0000256" key="3">
    <source>
        <dbReference type="ARBA" id="ARBA00022692"/>
    </source>
</evidence>
<dbReference type="RefSeq" id="WP_109872174.1">
    <property type="nucleotide sequence ID" value="NZ_QGNA01000004.1"/>
</dbReference>
<dbReference type="PANTHER" id="PTHR22911">
    <property type="entry name" value="ACYL-MALONYL CONDENSING ENZYME-RELATED"/>
    <property type="match status" value="1"/>
</dbReference>
<feature type="transmembrane region" description="Helical" evidence="6">
    <location>
        <begin position="133"/>
        <end position="151"/>
    </location>
</feature>
<protein>
    <submittedName>
        <fullName evidence="8">EamA/RhaT family transporter</fullName>
    </submittedName>
</protein>
<feature type="transmembrane region" description="Helical" evidence="6">
    <location>
        <begin position="42"/>
        <end position="62"/>
    </location>
</feature>
<dbReference type="AlphaFoldDB" id="A0A317FE05"/>
<keyword evidence="5 6" id="KW-0472">Membrane</keyword>
<dbReference type="InterPro" id="IPR000620">
    <property type="entry name" value="EamA_dom"/>
</dbReference>
<evidence type="ECO:0000256" key="5">
    <source>
        <dbReference type="ARBA" id="ARBA00023136"/>
    </source>
</evidence>
<organism evidence="8 9">
    <name type="scientific">Falsiroseomonas bella</name>
    <dbReference type="NCBI Taxonomy" id="2184016"/>
    <lineage>
        <taxon>Bacteria</taxon>
        <taxon>Pseudomonadati</taxon>
        <taxon>Pseudomonadota</taxon>
        <taxon>Alphaproteobacteria</taxon>
        <taxon>Acetobacterales</taxon>
        <taxon>Roseomonadaceae</taxon>
        <taxon>Falsiroseomonas</taxon>
    </lineage>
</organism>
<feature type="transmembrane region" description="Helical" evidence="6">
    <location>
        <begin position="247"/>
        <end position="267"/>
    </location>
</feature>
<dbReference type="Proteomes" id="UP000245765">
    <property type="component" value="Unassembled WGS sequence"/>
</dbReference>
<dbReference type="GO" id="GO:0016020">
    <property type="term" value="C:membrane"/>
    <property type="evidence" value="ECO:0007669"/>
    <property type="project" value="UniProtKB-SubCell"/>
</dbReference>
<comment type="similarity">
    <text evidence="2">Belongs to the drug/metabolite transporter (DMT) superfamily. 10 TMS drug/metabolite exporter (DME) (TC 2.A.7.3) family.</text>
</comment>
<feature type="transmembrane region" description="Helical" evidence="6">
    <location>
        <begin position="273"/>
        <end position="291"/>
    </location>
</feature>
<feature type="transmembrane region" description="Helical" evidence="6">
    <location>
        <begin position="188"/>
        <end position="212"/>
    </location>
</feature>
<feature type="transmembrane region" description="Helical" evidence="6">
    <location>
        <begin position="157"/>
        <end position="176"/>
    </location>
</feature>
<evidence type="ECO:0000256" key="1">
    <source>
        <dbReference type="ARBA" id="ARBA00004141"/>
    </source>
</evidence>
<dbReference type="InterPro" id="IPR037185">
    <property type="entry name" value="EmrE-like"/>
</dbReference>
<evidence type="ECO:0000256" key="6">
    <source>
        <dbReference type="SAM" id="Phobius"/>
    </source>
</evidence>
<keyword evidence="4 6" id="KW-1133">Transmembrane helix</keyword>
<feature type="domain" description="EamA" evidence="7">
    <location>
        <begin position="15"/>
        <end position="147"/>
    </location>
</feature>
<sequence>MTPPDSAGVAKARQRAILLVLAASATFALAAAAVKELGGAIPLAQVILARNLFALPFLLLLVARSGGWEMLRPRAPGMHALRTLFGLTGMVGAFAAYTWLPLATATVLGFTMPLFLTALSVVILRERVGWRRWSAVVVGFLGVVLVARPGAAAEALPLIPVLLALLGGLGWALAMMSIRRLGEAGEPGVTIVVWFAVGAALVSGIATIPVWVTPDGKQWLLLIGIGAVSALAQLLMTEAYRRGETTLLAPFEYAGLIWTMAMGALIWGEVPGVVDLLGFAVLVGAGLFIWWREVNLGVRR</sequence>
<evidence type="ECO:0000313" key="8">
    <source>
        <dbReference type="EMBL" id="PWS35808.1"/>
    </source>
</evidence>
<dbReference type="Pfam" id="PF00892">
    <property type="entry name" value="EamA"/>
    <property type="match status" value="2"/>
</dbReference>
<gene>
    <name evidence="8" type="ORF">DFH01_19730</name>
</gene>